<proteinExistence type="predicted"/>
<feature type="transmembrane region" description="Helical" evidence="1">
    <location>
        <begin position="71"/>
        <end position="93"/>
    </location>
</feature>
<feature type="transmembrane region" description="Helical" evidence="1">
    <location>
        <begin position="130"/>
        <end position="147"/>
    </location>
</feature>
<dbReference type="EMBL" id="LGUT01002198">
    <property type="protein sequence ID" value="KOG87496.1"/>
    <property type="molecule type" value="Genomic_DNA"/>
</dbReference>
<evidence type="ECO:0000313" key="2">
    <source>
        <dbReference type="EMBL" id="KOG87496.1"/>
    </source>
</evidence>
<keyword evidence="1" id="KW-0472">Membrane</keyword>
<evidence type="ECO:0000256" key="1">
    <source>
        <dbReference type="SAM" id="Phobius"/>
    </source>
</evidence>
<evidence type="ECO:0008006" key="4">
    <source>
        <dbReference type="Google" id="ProtNLM"/>
    </source>
</evidence>
<sequence>RTARAWALPLAVVVLGSLPLILASRSQADQVSWIKPPTPATLIGLLAMAVVAVAAAFLPHPRSGPASTASVALPLLLVPQSALVLISLVKPVYVDRYVVFAQIGAALMIGLILGVGATAAHARWPLVRPWAPIAAVCGAAVLALLPVETGLRAPASRVDDVFAPAEVVSAVSRPGDGVLFLPAARRDTALVSPARFDGLKDLALTESPLQSRTLKGEEGSPAHIRSAILKSSRIVLITDAKPASGAARRDAAKRDTLADHFVRSSDTVVRGRRVEVYEKKQPAGRPVGR</sequence>
<accession>A0ABR5J239</accession>
<evidence type="ECO:0000313" key="3">
    <source>
        <dbReference type="Proteomes" id="UP000037020"/>
    </source>
</evidence>
<gene>
    <name evidence="2" type="ORF">ADK38_25105</name>
</gene>
<feature type="transmembrane region" description="Helical" evidence="1">
    <location>
        <begin position="99"/>
        <end position="118"/>
    </location>
</feature>
<comment type="caution">
    <text evidence="2">The sequence shown here is derived from an EMBL/GenBank/DDBJ whole genome shotgun (WGS) entry which is preliminary data.</text>
</comment>
<protein>
    <recommendedName>
        <fullName evidence="4">Glycosyl transferase</fullName>
    </recommendedName>
</protein>
<reference evidence="2 3" key="1">
    <citation type="submission" date="2015-07" db="EMBL/GenBank/DDBJ databases">
        <authorList>
            <person name="Ju K.-S."/>
            <person name="Doroghazi J.R."/>
            <person name="Metcalf W.W."/>
        </authorList>
    </citation>
    <scope>NUCLEOTIDE SEQUENCE [LARGE SCALE GENOMIC DNA]</scope>
    <source>
        <strain evidence="2 3">NRRL B-3589</strain>
    </source>
</reference>
<feature type="non-terminal residue" evidence="2">
    <location>
        <position position="1"/>
    </location>
</feature>
<name>A0ABR5J239_9ACTN</name>
<dbReference type="Proteomes" id="UP000037020">
    <property type="component" value="Unassembled WGS sequence"/>
</dbReference>
<keyword evidence="1" id="KW-1133">Transmembrane helix</keyword>
<keyword evidence="1" id="KW-0812">Transmembrane</keyword>
<feature type="transmembrane region" description="Helical" evidence="1">
    <location>
        <begin position="38"/>
        <end position="59"/>
    </location>
</feature>
<keyword evidence="3" id="KW-1185">Reference proteome</keyword>
<organism evidence="2 3">
    <name type="scientific">Streptomyces varsoviensis</name>
    <dbReference type="NCBI Taxonomy" id="67373"/>
    <lineage>
        <taxon>Bacteria</taxon>
        <taxon>Bacillati</taxon>
        <taxon>Actinomycetota</taxon>
        <taxon>Actinomycetes</taxon>
        <taxon>Kitasatosporales</taxon>
        <taxon>Streptomycetaceae</taxon>
        <taxon>Streptomyces</taxon>
    </lineage>
</organism>